<dbReference type="GO" id="GO:0016787">
    <property type="term" value="F:hydrolase activity"/>
    <property type="evidence" value="ECO:0007669"/>
    <property type="project" value="UniProtKB-KW"/>
</dbReference>
<comment type="caution">
    <text evidence="3">The sequence shown here is derived from an EMBL/GenBank/DDBJ whole genome shotgun (WGS) entry which is preliminary data.</text>
</comment>
<feature type="domain" description="AB hydrolase-1" evidence="2">
    <location>
        <begin position="38"/>
        <end position="261"/>
    </location>
</feature>
<evidence type="ECO:0000259" key="2">
    <source>
        <dbReference type="Pfam" id="PF00561"/>
    </source>
</evidence>
<evidence type="ECO:0000256" key="1">
    <source>
        <dbReference type="ARBA" id="ARBA00022801"/>
    </source>
</evidence>
<organism evidence="3 4">
    <name type="scientific">Citrobacter europaeus</name>
    <dbReference type="NCBI Taxonomy" id="1914243"/>
    <lineage>
        <taxon>Bacteria</taxon>
        <taxon>Pseudomonadati</taxon>
        <taxon>Pseudomonadota</taxon>
        <taxon>Gammaproteobacteria</taxon>
        <taxon>Enterobacterales</taxon>
        <taxon>Enterobacteriaceae</taxon>
        <taxon>Citrobacter</taxon>
    </lineage>
</organism>
<evidence type="ECO:0000313" key="3">
    <source>
        <dbReference type="EMBL" id="SBW27570.1"/>
    </source>
</evidence>
<dbReference type="EMBL" id="FLUX01000044">
    <property type="protein sequence ID" value="SBW27570.1"/>
    <property type="molecule type" value="Genomic_DNA"/>
</dbReference>
<accession>A0ABY0JU54</accession>
<dbReference type="NCBIfam" id="NF007954">
    <property type="entry name" value="PRK10673.1"/>
    <property type="match status" value="1"/>
</dbReference>
<dbReference type="PANTHER" id="PTHR46118:SF4">
    <property type="entry name" value="PROTEIN ABHD11"/>
    <property type="match status" value="1"/>
</dbReference>
<dbReference type="Gene3D" id="3.40.50.1820">
    <property type="entry name" value="alpha/beta hydrolase"/>
    <property type="match status" value="1"/>
</dbReference>
<protein>
    <submittedName>
        <fullName evidence="3">Esterase ybfF</fullName>
        <ecNumber evidence="3">3.1.-.-</ecNumber>
    </submittedName>
</protein>
<reference evidence="3 4" key="1">
    <citation type="submission" date="2016-04" db="EMBL/GenBank/DDBJ databases">
        <authorList>
            <person name="Mornico D."/>
        </authorList>
    </citation>
    <scope>NUCLEOTIDE SEQUENCE [LARGE SCALE GENOMIC DNA]</scope>
    <source>
        <strain evidence="3 4">A121</strain>
    </source>
</reference>
<name>A0ABY0JU54_9ENTR</name>
<dbReference type="InterPro" id="IPR029058">
    <property type="entry name" value="AB_hydrolase_fold"/>
</dbReference>
<dbReference type="PANTHER" id="PTHR46118">
    <property type="entry name" value="PROTEIN ABHD11"/>
    <property type="match status" value="1"/>
</dbReference>
<dbReference type="Proteomes" id="UP000195338">
    <property type="component" value="Unassembled WGS sequence"/>
</dbReference>
<dbReference type="Pfam" id="PF00561">
    <property type="entry name" value="Abhydrolase_1"/>
    <property type="match status" value="1"/>
</dbReference>
<dbReference type="InterPro" id="IPR000073">
    <property type="entry name" value="AB_hydrolase_1"/>
</dbReference>
<keyword evidence="1 3" id="KW-0378">Hydrolase</keyword>
<evidence type="ECO:0000313" key="4">
    <source>
        <dbReference type="Proteomes" id="UP000195338"/>
    </source>
</evidence>
<gene>
    <name evidence="3" type="ORF">BN4901_4056</name>
</gene>
<sequence length="277" mass="31235">MWQNGQHDTLTRECEKKNFAMKLNIRAQSAQNLHNNSPIVLVHGLFGSLDNLGILARSLVADHDIIQVDMRNHGLSPRSPEMNYPAMAQDLLDTLDDRQIDKAIFIGHSMGGKAVMALTALAPERVERLVAIDIAPVDYHVRRHDEIFAAINAVTDAQATSRQQAASVMRQHLQEEGVIQFLLKSFVDGEWRFNVPVLWDQYPHIVGWETIPPWEHPALFIPGGNSPYVTEAYREQLLAQFPQARAHVIAGAGHWVHAEKPEAVLRAIRRYLDEQAN</sequence>
<keyword evidence="4" id="KW-1185">Reference proteome</keyword>
<dbReference type="EC" id="3.1.-.-" evidence="3"/>
<proteinExistence type="predicted"/>
<dbReference type="SUPFAM" id="SSF53474">
    <property type="entry name" value="alpha/beta-Hydrolases"/>
    <property type="match status" value="1"/>
</dbReference>